<dbReference type="EMBL" id="JAAGAX010000008">
    <property type="protein sequence ID" value="KAF2306706.1"/>
    <property type="molecule type" value="Genomic_DNA"/>
</dbReference>
<dbReference type="Proteomes" id="UP000467840">
    <property type="component" value="Chromosome 9"/>
</dbReference>
<proteinExistence type="predicted"/>
<protein>
    <submittedName>
        <fullName evidence="1">Uncharacterized protein</fullName>
    </submittedName>
</protein>
<accession>A0A6A6M331</accession>
<reference evidence="1 2" key="1">
    <citation type="journal article" date="2020" name="Mol. Plant">
        <title>The Chromosome-Based Rubber Tree Genome Provides New Insights into Spurge Genome Evolution and Rubber Biosynthesis.</title>
        <authorList>
            <person name="Liu J."/>
            <person name="Shi C."/>
            <person name="Shi C.C."/>
            <person name="Li W."/>
            <person name="Zhang Q.J."/>
            <person name="Zhang Y."/>
            <person name="Li K."/>
            <person name="Lu H.F."/>
            <person name="Shi C."/>
            <person name="Zhu S.T."/>
            <person name="Xiao Z.Y."/>
            <person name="Nan H."/>
            <person name="Yue Y."/>
            <person name="Zhu X.G."/>
            <person name="Wu Y."/>
            <person name="Hong X.N."/>
            <person name="Fan G.Y."/>
            <person name="Tong Y."/>
            <person name="Zhang D."/>
            <person name="Mao C.L."/>
            <person name="Liu Y.L."/>
            <person name="Hao S.J."/>
            <person name="Liu W.Q."/>
            <person name="Lv M.Q."/>
            <person name="Zhang H.B."/>
            <person name="Liu Y."/>
            <person name="Hu-Tang G.R."/>
            <person name="Wang J.P."/>
            <person name="Wang J.H."/>
            <person name="Sun Y.H."/>
            <person name="Ni S.B."/>
            <person name="Chen W.B."/>
            <person name="Zhang X.C."/>
            <person name="Jiao Y.N."/>
            <person name="Eichler E.E."/>
            <person name="Li G.H."/>
            <person name="Liu X."/>
            <person name="Gao L.Z."/>
        </authorList>
    </citation>
    <scope>NUCLEOTIDE SEQUENCE [LARGE SCALE GENOMIC DNA]</scope>
    <source>
        <strain evidence="2">cv. GT1</strain>
        <tissue evidence="1">Leaf</tissue>
    </source>
</reference>
<sequence length="108" mass="12083">MGTSRVASDPNPHHLNQVMELRVFAYSSYHRNITNSTSKSSSGDGEAEEFKNDKLPTKFVGDNFVKEDKMELYLNVFHAVVETGFVVRQVAPTLSQYKIGVLEGAMEI</sequence>
<organism evidence="1 2">
    <name type="scientific">Hevea brasiliensis</name>
    <name type="common">Para rubber tree</name>
    <name type="synonym">Siphonia brasiliensis</name>
    <dbReference type="NCBI Taxonomy" id="3981"/>
    <lineage>
        <taxon>Eukaryota</taxon>
        <taxon>Viridiplantae</taxon>
        <taxon>Streptophyta</taxon>
        <taxon>Embryophyta</taxon>
        <taxon>Tracheophyta</taxon>
        <taxon>Spermatophyta</taxon>
        <taxon>Magnoliopsida</taxon>
        <taxon>eudicotyledons</taxon>
        <taxon>Gunneridae</taxon>
        <taxon>Pentapetalae</taxon>
        <taxon>rosids</taxon>
        <taxon>fabids</taxon>
        <taxon>Malpighiales</taxon>
        <taxon>Euphorbiaceae</taxon>
        <taxon>Crotonoideae</taxon>
        <taxon>Micrandreae</taxon>
        <taxon>Hevea</taxon>
    </lineage>
</organism>
<name>A0A6A6M331_HEVBR</name>
<evidence type="ECO:0000313" key="1">
    <source>
        <dbReference type="EMBL" id="KAF2306706.1"/>
    </source>
</evidence>
<keyword evidence="2" id="KW-1185">Reference proteome</keyword>
<evidence type="ECO:0000313" key="2">
    <source>
        <dbReference type="Proteomes" id="UP000467840"/>
    </source>
</evidence>
<comment type="caution">
    <text evidence="1">The sequence shown here is derived from an EMBL/GenBank/DDBJ whole genome shotgun (WGS) entry which is preliminary data.</text>
</comment>
<gene>
    <name evidence="1" type="ORF">GH714_020681</name>
</gene>
<dbReference type="AlphaFoldDB" id="A0A6A6M331"/>